<protein>
    <recommendedName>
        <fullName evidence="4">DUF1735 domain-containing protein</fullName>
    </recommendedName>
</protein>
<dbReference type="EMBL" id="VEVQ02000006">
    <property type="protein sequence ID" value="NHN26051.1"/>
    <property type="molecule type" value="Genomic_DNA"/>
</dbReference>
<keyword evidence="3" id="KW-1185">Reference proteome</keyword>
<evidence type="ECO:0000256" key="1">
    <source>
        <dbReference type="SAM" id="SignalP"/>
    </source>
</evidence>
<name>A0ABX0IVE6_9FLAO</name>
<reference evidence="2 3" key="2">
    <citation type="submission" date="2019-05" db="EMBL/GenBank/DDBJ databases">
        <authorList>
            <person name="Lianzixin W."/>
        </authorList>
    </citation>
    <scope>NUCLEOTIDE SEQUENCE [LARGE SCALE GENOMIC DNA]</scope>
    <source>
        <strain evidence="2 3">EC11</strain>
    </source>
</reference>
<evidence type="ECO:0000313" key="3">
    <source>
        <dbReference type="Proteomes" id="UP000817854"/>
    </source>
</evidence>
<dbReference type="Proteomes" id="UP000817854">
    <property type="component" value="Unassembled WGS sequence"/>
</dbReference>
<dbReference type="PROSITE" id="PS51257">
    <property type="entry name" value="PROKAR_LIPOPROTEIN"/>
    <property type="match status" value="1"/>
</dbReference>
<feature type="signal peptide" evidence="1">
    <location>
        <begin position="1"/>
        <end position="22"/>
    </location>
</feature>
<evidence type="ECO:0008006" key="4">
    <source>
        <dbReference type="Google" id="ProtNLM"/>
    </source>
</evidence>
<sequence length="275" mass="29351">MKNIKILLITLVASALSISCLVDDEIPLLESTNATTLYTVGFQQTNKTANVLIDGTGSVESYSLPVDLLSGQEFTQTPSITVTYEVDPSSTAVLGTHYNITSGNSVNIPADRDFGTIDFSFDTNNLDVNDPRTVVINLLTSSNGSVAEQFKKVTLTIQGVCPSDYAGVYTCPQNISSTAPIVNITEIAPNVYNMDAMPYIALGGSGGSPAFIEFSEVCGVVQWGSWQGDTLAEGDGTIDPITGVITFNYLRIYNGNVADPNDIWFDLGPSTFTPN</sequence>
<accession>A0ABX0IVE6</accession>
<dbReference type="RefSeq" id="WP_140962389.1">
    <property type="nucleotide sequence ID" value="NZ_VEVQ02000006.1"/>
</dbReference>
<feature type="chain" id="PRO_5045224376" description="DUF1735 domain-containing protein" evidence="1">
    <location>
        <begin position="23"/>
        <end position="275"/>
    </location>
</feature>
<gene>
    <name evidence="2" type="ORF">FIA58_010225</name>
</gene>
<organism evidence="2 3">
    <name type="scientific">Flavobacterium jejuense</name>
    <dbReference type="NCBI Taxonomy" id="1544455"/>
    <lineage>
        <taxon>Bacteria</taxon>
        <taxon>Pseudomonadati</taxon>
        <taxon>Bacteroidota</taxon>
        <taxon>Flavobacteriia</taxon>
        <taxon>Flavobacteriales</taxon>
        <taxon>Flavobacteriaceae</taxon>
        <taxon>Flavobacterium</taxon>
    </lineage>
</organism>
<reference evidence="2 3" key="3">
    <citation type="submission" date="2020-02" db="EMBL/GenBank/DDBJ databases">
        <title>Flavobacterium profundi sp. nov., isolated from a deep-sea seamount.</title>
        <authorList>
            <person name="Zhang D.-C."/>
        </authorList>
    </citation>
    <scope>NUCLEOTIDE SEQUENCE [LARGE SCALE GENOMIC DNA]</scope>
    <source>
        <strain evidence="2 3">EC11</strain>
    </source>
</reference>
<reference evidence="3" key="1">
    <citation type="submission" date="2019-05" db="EMBL/GenBank/DDBJ databases">
        <title>Flavobacterium profundi sp. nov., isolated from a deep-sea seamount.</title>
        <authorList>
            <person name="Zhang D.-C."/>
        </authorList>
    </citation>
    <scope>NUCLEOTIDE SEQUENCE [LARGE SCALE GENOMIC DNA]</scope>
    <source>
        <strain evidence="3">EC11</strain>
    </source>
</reference>
<keyword evidence="1" id="KW-0732">Signal</keyword>
<comment type="caution">
    <text evidence="2">The sequence shown here is derived from an EMBL/GenBank/DDBJ whole genome shotgun (WGS) entry which is preliminary data.</text>
</comment>
<evidence type="ECO:0000313" key="2">
    <source>
        <dbReference type="EMBL" id="NHN26051.1"/>
    </source>
</evidence>
<proteinExistence type="predicted"/>